<reference evidence="1" key="1">
    <citation type="journal article" date="2014" name="Front. Microbiol.">
        <title>High frequency of phylogenetically diverse reductive dehalogenase-homologous genes in deep subseafloor sedimentary metagenomes.</title>
        <authorList>
            <person name="Kawai M."/>
            <person name="Futagami T."/>
            <person name="Toyoda A."/>
            <person name="Takaki Y."/>
            <person name="Nishi S."/>
            <person name="Hori S."/>
            <person name="Arai W."/>
            <person name="Tsubouchi T."/>
            <person name="Morono Y."/>
            <person name="Uchiyama I."/>
            <person name="Ito T."/>
            <person name="Fujiyama A."/>
            <person name="Inagaki F."/>
            <person name="Takami H."/>
        </authorList>
    </citation>
    <scope>NUCLEOTIDE SEQUENCE</scope>
    <source>
        <strain evidence="1">Expedition CK06-06</strain>
    </source>
</reference>
<sequence>MGIVSQSIEAVLSGETQQAEDAVQKLKQAFWCANSCFNDMWAYQQEENQARREFLKKAYEDITGF</sequence>
<accession>X1APT8</accession>
<gene>
    <name evidence="1" type="ORF">S01H4_32004</name>
</gene>
<organism evidence="1">
    <name type="scientific">marine sediment metagenome</name>
    <dbReference type="NCBI Taxonomy" id="412755"/>
    <lineage>
        <taxon>unclassified sequences</taxon>
        <taxon>metagenomes</taxon>
        <taxon>ecological metagenomes</taxon>
    </lineage>
</organism>
<name>X1APT8_9ZZZZ</name>
<protein>
    <submittedName>
        <fullName evidence="1">Uncharacterized protein</fullName>
    </submittedName>
</protein>
<evidence type="ECO:0000313" key="1">
    <source>
        <dbReference type="EMBL" id="GAG84780.1"/>
    </source>
</evidence>
<dbReference type="EMBL" id="BART01016675">
    <property type="protein sequence ID" value="GAG84780.1"/>
    <property type="molecule type" value="Genomic_DNA"/>
</dbReference>
<comment type="caution">
    <text evidence="1">The sequence shown here is derived from an EMBL/GenBank/DDBJ whole genome shotgun (WGS) entry which is preliminary data.</text>
</comment>
<dbReference type="AlphaFoldDB" id="X1APT8"/>
<proteinExistence type="predicted"/>